<dbReference type="Proteomes" id="UP000018817">
    <property type="component" value="Unassembled WGS sequence"/>
</dbReference>
<gene>
    <name evidence="1" type="ORF">PPTG_11332</name>
</gene>
<dbReference type="RefSeq" id="XP_008904875.1">
    <property type="nucleotide sequence ID" value="XM_008906627.1"/>
</dbReference>
<reference evidence="1 2" key="2">
    <citation type="submission" date="2013-11" db="EMBL/GenBank/DDBJ databases">
        <title>The Genome Sequence of Phytophthora parasitica INRA-310.</title>
        <authorList>
            <consortium name="The Broad Institute Genomics Platform"/>
            <person name="Russ C."/>
            <person name="Tyler B."/>
            <person name="Panabieres F."/>
            <person name="Shan W."/>
            <person name="Tripathy S."/>
            <person name="Grunwald N."/>
            <person name="Machado M."/>
            <person name="Johnson C.S."/>
            <person name="Arredondo F."/>
            <person name="Hong C."/>
            <person name="Coffey M."/>
            <person name="Young S.K."/>
            <person name="Zeng Q."/>
            <person name="Gargeya S."/>
            <person name="Fitzgerald M."/>
            <person name="Abouelleil A."/>
            <person name="Alvarado L."/>
            <person name="Chapman S.B."/>
            <person name="Gainer-Dewar J."/>
            <person name="Goldberg J."/>
            <person name="Griggs A."/>
            <person name="Gujja S."/>
            <person name="Hansen M."/>
            <person name="Howarth C."/>
            <person name="Imamovic A."/>
            <person name="Ireland A."/>
            <person name="Larimer J."/>
            <person name="McCowan C."/>
            <person name="Murphy C."/>
            <person name="Pearson M."/>
            <person name="Poon T.W."/>
            <person name="Priest M."/>
            <person name="Roberts A."/>
            <person name="Saif S."/>
            <person name="Shea T."/>
            <person name="Sykes S."/>
            <person name="Wortman J."/>
            <person name="Nusbaum C."/>
            <person name="Birren B."/>
        </authorList>
    </citation>
    <scope>NUCLEOTIDE SEQUENCE [LARGE SCALE GENOMIC DNA]</scope>
    <source>
        <strain evidence="1 2">INRA-310</strain>
    </source>
</reference>
<dbReference type="EMBL" id="KI669584">
    <property type="protein sequence ID" value="ETN09729.1"/>
    <property type="molecule type" value="Genomic_DNA"/>
</dbReference>
<reference evidence="2" key="1">
    <citation type="submission" date="2011-12" db="EMBL/GenBank/DDBJ databases">
        <authorList>
            <consortium name="The Broad Institute Genome Sequencing Platform"/>
            <person name="Russ C."/>
            <person name="Tyler B."/>
            <person name="Panabieres F."/>
            <person name="Shan W."/>
            <person name="Tripathy S."/>
            <person name="Grunwald N."/>
            <person name="Machado M."/>
            <person name="Young S.K."/>
            <person name="Zeng Q."/>
            <person name="Gargeya S."/>
            <person name="Fitzgerald M."/>
            <person name="Haas B."/>
            <person name="Abouelleil A."/>
            <person name="Alvarado L."/>
            <person name="Arachchi H.M."/>
            <person name="Berlin A."/>
            <person name="Chapman S.B."/>
            <person name="Gearin G."/>
            <person name="Goldberg J."/>
            <person name="Griggs A."/>
            <person name="Gujja S."/>
            <person name="Hansen M."/>
            <person name="Heiman D."/>
            <person name="Howarth C."/>
            <person name="Larimer J."/>
            <person name="Lui A."/>
            <person name="MacDonald P.J.P."/>
            <person name="McCowen C."/>
            <person name="Montmayeur A."/>
            <person name="Murphy C."/>
            <person name="Neiman D."/>
            <person name="Pearson M."/>
            <person name="Priest M."/>
            <person name="Roberts A."/>
            <person name="Saif S."/>
            <person name="Shea T."/>
            <person name="Sisk P."/>
            <person name="Stolte C."/>
            <person name="Sykes S."/>
            <person name="Wortman J."/>
            <person name="Nusbaum C."/>
            <person name="Birren B."/>
        </authorList>
    </citation>
    <scope>NUCLEOTIDE SEQUENCE [LARGE SCALE GENOMIC DNA]</scope>
    <source>
        <strain evidence="2">INRA-310</strain>
    </source>
</reference>
<dbReference type="InterPro" id="IPR052055">
    <property type="entry name" value="Hepadnavirus_pol/RT"/>
</dbReference>
<dbReference type="PANTHER" id="PTHR33050:SF7">
    <property type="entry name" value="RIBONUCLEASE H"/>
    <property type="match status" value="1"/>
</dbReference>
<organism evidence="1 2">
    <name type="scientific">Phytophthora nicotianae (strain INRA-310)</name>
    <name type="common">Phytophthora parasitica</name>
    <dbReference type="NCBI Taxonomy" id="761204"/>
    <lineage>
        <taxon>Eukaryota</taxon>
        <taxon>Sar</taxon>
        <taxon>Stramenopiles</taxon>
        <taxon>Oomycota</taxon>
        <taxon>Peronosporomycetes</taxon>
        <taxon>Peronosporales</taxon>
        <taxon>Peronosporaceae</taxon>
        <taxon>Phytophthora</taxon>
    </lineage>
</organism>
<dbReference type="VEuPathDB" id="FungiDB:PPTG_11332"/>
<dbReference type="AlphaFoldDB" id="W2QAZ5"/>
<sequence>MMATLGPRSINEKKFTSWSTNLVDVGLEWDTEFPNVSMPEVKIEKARLRIQAMRSAQRTTKTELAKLLGSLRHVCICVRPGKPFFQRLIMLWKRSENPYAQELNRESLERQLVTLQVNSLVETSRRQYKITLNQWCKFSARIGWRRNYHEISPIYSLFGWLSLLSTHGTPTETPNPNQRDISKAKSAISSGSTECLLDLHRTSMKPTQQH</sequence>
<dbReference type="PANTHER" id="PTHR33050">
    <property type="entry name" value="REVERSE TRANSCRIPTASE DOMAIN-CONTAINING PROTEIN"/>
    <property type="match status" value="1"/>
</dbReference>
<accession>W2QAZ5</accession>
<proteinExistence type="predicted"/>
<name>W2QAZ5_PHYN3</name>
<evidence type="ECO:0000313" key="2">
    <source>
        <dbReference type="Proteomes" id="UP000018817"/>
    </source>
</evidence>
<evidence type="ECO:0000313" key="1">
    <source>
        <dbReference type="EMBL" id="ETN09729.1"/>
    </source>
</evidence>
<dbReference type="GeneID" id="20180889"/>
<protein>
    <submittedName>
        <fullName evidence="1">Uncharacterized protein</fullName>
    </submittedName>
</protein>